<reference evidence="1" key="1">
    <citation type="submission" date="2024-05" db="EMBL/GenBank/DDBJ databases">
        <authorList>
            <person name="Yang L."/>
            <person name="Pan L."/>
        </authorList>
    </citation>
    <scope>NUCLEOTIDE SEQUENCE</scope>
    <source>
        <strain evidence="1">FCG-7</strain>
    </source>
</reference>
<dbReference type="EMBL" id="CP157355">
    <property type="protein sequence ID" value="XBM00328.1"/>
    <property type="molecule type" value="Genomic_DNA"/>
</dbReference>
<sequence length="41" mass="4775">MKRDKSGLNRLSLLPSHHNHAIGEYIAIELEMDQLIVFKKQ</sequence>
<accession>A0AAU7F9D3</accession>
<proteinExistence type="predicted"/>
<organism evidence="1">
    <name type="scientific">Chitinibacter mangrovi</name>
    <dbReference type="NCBI Taxonomy" id="3153927"/>
    <lineage>
        <taxon>Bacteria</taxon>
        <taxon>Pseudomonadati</taxon>
        <taxon>Pseudomonadota</taxon>
        <taxon>Betaproteobacteria</taxon>
        <taxon>Neisseriales</taxon>
        <taxon>Chitinibacteraceae</taxon>
        <taxon>Chitinibacter</taxon>
    </lineage>
</organism>
<name>A0AAU7F9D3_9NEIS</name>
<dbReference type="RefSeq" id="WP_348944684.1">
    <property type="nucleotide sequence ID" value="NZ_CP157355.1"/>
</dbReference>
<dbReference type="KEGG" id="cmav:ABHF33_14910"/>
<gene>
    <name evidence="1" type="ORF">ABHF33_14910</name>
</gene>
<dbReference type="AlphaFoldDB" id="A0AAU7F9D3"/>
<evidence type="ECO:0000313" key="1">
    <source>
        <dbReference type="EMBL" id="XBM00328.1"/>
    </source>
</evidence>
<protein>
    <submittedName>
        <fullName evidence="1">Uncharacterized protein</fullName>
    </submittedName>
</protein>